<dbReference type="InterPro" id="IPR043166">
    <property type="entry name" value="LarA-like_C"/>
</dbReference>
<dbReference type="PANTHER" id="PTHR33171:SF17">
    <property type="entry name" value="LARA-LIKE N-TERMINAL DOMAIN-CONTAINING PROTEIN"/>
    <property type="match status" value="1"/>
</dbReference>
<dbReference type="Pfam" id="PF09861">
    <property type="entry name" value="Lar_N"/>
    <property type="match status" value="1"/>
</dbReference>
<comment type="caution">
    <text evidence="3">The sequence shown here is derived from an EMBL/GenBank/DDBJ whole genome shotgun (WGS) entry which is preliminary data.</text>
</comment>
<dbReference type="InterPro" id="IPR048068">
    <property type="entry name" value="LarA-like"/>
</dbReference>
<dbReference type="AlphaFoldDB" id="A0A6B1DUU7"/>
<dbReference type="Pfam" id="PF21113">
    <property type="entry name" value="LarA_C"/>
    <property type="match status" value="1"/>
</dbReference>
<evidence type="ECO:0000259" key="1">
    <source>
        <dbReference type="Pfam" id="PF09861"/>
    </source>
</evidence>
<dbReference type="GO" id="GO:0050043">
    <property type="term" value="F:lactate racemase activity"/>
    <property type="evidence" value="ECO:0007669"/>
    <property type="project" value="InterPro"/>
</dbReference>
<proteinExistence type="predicted"/>
<protein>
    <submittedName>
        <fullName evidence="3">Nickel-dependent lactate racemase</fullName>
    </submittedName>
</protein>
<feature type="domain" description="Lactate racemase C-terminal" evidence="2">
    <location>
        <begin position="273"/>
        <end position="415"/>
    </location>
</feature>
<dbReference type="InterPro" id="IPR018657">
    <property type="entry name" value="LarA-like_N"/>
</dbReference>
<dbReference type="Gene3D" id="3.40.50.11440">
    <property type="match status" value="1"/>
</dbReference>
<sequence length="427" mass="46326">MQVQVAYGRTGLDIEVPSGTEIIQSTQLPGVTSEKAALEQALRSPIESAPLADRVDPSSHIVIVHTDITRATPNGRILPVVLDELLDAGVPRTHITLVNALGTHRPQTESEHRALVGDAVYENFRCLQHDAFDDNLLVDMGRTSNGHPVRLHHLLVDSDLCILTGFIEPHFFAGFSGGPKGVLPSLAGFESVLSNHGRQMVGSPKATWGLLDGNPIWEEMKEVALMLDEVFLLNVTLNQQHEITGVFAGDLLAAHRKGADFVRRHSMVPVGEPYDIVVSCNSGYPLDQNLYQCVKGMSAASQITRSDGHIVMAVECADGIPDHGKYAELLRRGGSPDGILAMLNEDGFEEHDQWQVQIQARIQQQADVHVFSDGLTEEQVREALLIPCADVSKTVAKLAVPANGAAPRICVMPDGPMTIAYVDRDAC</sequence>
<dbReference type="NCBIfam" id="NF033504">
    <property type="entry name" value="Ni_dep_LarA"/>
    <property type="match status" value="1"/>
</dbReference>
<dbReference type="InterPro" id="IPR047926">
    <property type="entry name" value="Ni_dep_LarA"/>
</dbReference>
<evidence type="ECO:0000259" key="2">
    <source>
        <dbReference type="Pfam" id="PF21113"/>
    </source>
</evidence>
<reference evidence="3" key="1">
    <citation type="submission" date="2019-09" db="EMBL/GenBank/DDBJ databases">
        <title>Characterisation of the sponge microbiome using genome-centric metagenomics.</title>
        <authorList>
            <person name="Engelberts J.P."/>
            <person name="Robbins S.J."/>
            <person name="De Goeij J.M."/>
            <person name="Aranda M."/>
            <person name="Bell S.C."/>
            <person name="Webster N.S."/>
        </authorList>
    </citation>
    <scope>NUCLEOTIDE SEQUENCE</scope>
    <source>
        <strain evidence="3">SB0662_bin_9</strain>
    </source>
</reference>
<dbReference type="Gene3D" id="3.90.226.30">
    <property type="match status" value="1"/>
</dbReference>
<dbReference type="InterPro" id="IPR048520">
    <property type="entry name" value="LarA_C"/>
</dbReference>
<organism evidence="3">
    <name type="scientific">Caldilineaceae bacterium SB0662_bin_9</name>
    <dbReference type="NCBI Taxonomy" id="2605258"/>
    <lineage>
        <taxon>Bacteria</taxon>
        <taxon>Bacillati</taxon>
        <taxon>Chloroflexota</taxon>
        <taxon>Caldilineae</taxon>
        <taxon>Caldilineales</taxon>
        <taxon>Caldilineaceae</taxon>
    </lineage>
</organism>
<accession>A0A6B1DUU7</accession>
<name>A0A6B1DUU7_9CHLR</name>
<evidence type="ECO:0000313" key="3">
    <source>
        <dbReference type="EMBL" id="MYD91061.1"/>
    </source>
</evidence>
<dbReference type="PANTHER" id="PTHR33171">
    <property type="entry name" value="LAR_N DOMAIN-CONTAINING PROTEIN"/>
    <property type="match status" value="1"/>
</dbReference>
<dbReference type="EMBL" id="VXPY01000085">
    <property type="protein sequence ID" value="MYD91061.1"/>
    <property type="molecule type" value="Genomic_DNA"/>
</dbReference>
<gene>
    <name evidence="3" type="primary">larA</name>
    <name evidence="3" type="ORF">F4Y08_12125</name>
</gene>
<feature type="domain" description="LarA-like N-terminal" evidence="1">
    <location>
        <begin position="7"/>
        <end position="209"/>
    </location>
</feature>